<reference evidence="1" key="1">
    <citation type="submission" date="2018-11" db="EMBL/GenBank/DDBJ databases">
        <authorList>
            <person name="Alioto T."/>
            <person name="Alioto T."/>
        </authorList>
    </citation>
    <scope>NUCLEOTIDE SEQUENCE</scope>
</reference>
<dbReference type="Proteomes" id="UP000596742">
    <property type="component" value="Unassembled WGS sequence"/>
</dbReference>
<accession>A0A8B6E346</accession>
<dbReference type="EMBL" id="UYJE01004363">
    <property type="protein sequence ID" value="VDI27465.1"/>
    <property type="molecule type" value="Genomic_DNA"/>
</dbReference>
<dbReference type="AlphaFoldDB" id="A0A8B6E346"/>
<protein>
    <submittedName>
        <fullName evidence="1">Uncharacterized protein</fullName>
    </submittedName>
</protein>
<keyword evidence="2" id="KW-1185">Reference proteome</keyword>
<proteinExistence type="predicted"/>
<sequence>MRIHGYQSPLQHPRVTKYFEEYLDVTKSFVRSLHSENLISDAQKDMILQTTPKDKARTSHNILIQNVTEEMRPILNKVLLDHKFETVERMMTFEFRIGHTVPYDISEYMHALTIGSNREESIDQMNENSEDVLSVKLSECNIFDTQPGCIHIFLHSMKPFYKELCNAENCIMYVTKCLENVKETLKHEQIIRVVIKKNAYSLPLKDGNGKIIEFSKTQVLQINRYFINGELKNAAQIFQKMFPDTKVFEMKDRQPTDILLDLVKGDSDKVWATFISLLQKFGNEAMANRLEKMICAECYRTTIINDLKNIAVEIDTDLMEETFKGKTVPKAVLDKCISTKGELPRVERAKYFLQYVLLKGEMTSAFADVLSSNTKMVLNFSPCETHGGKCEITSKDVDKEFTFQVCKNGTDHFTLTRPQEAEDILSKGSKSHRYGVQNVANKGLPNGNISGSLEDEQILSREDIVHKCGGKNGLSNLK</sequence>
<organism evidence="1 2">
    <name type="scientific">Mytilus galloprovincialis</name>
    <name type="common">Mediterranean mussel</name>
    <dbReference type="NCBI Taxonomy" id="29158"/>
    <lineage>
        <taxon>Eukaryota</taxon>
        <taxon>Metazoa</taxon>
        <taxon>Spiralia</taxon>
        <taxon>Lophotrochozoa</taxon>
        <taxon>Mollusca</taxon>
        <taxon>Bivalvia</taxon>
        <taxon>Autobranchia</taxon>
        <taxon>Pteriomorphia</taxon>
        <taxon>Mytilida</taxon>
        <taxon>Mytiloidea</taxon>
        <taxon>Mytilidae</taxon>
        <taxon>Mytilinae</taxon>
        <taxon>Mytilus</taxon>
    </lineage>
</organism>
<name>A0A8B6E346_MYTGA</name>
<dbReference type="OrthoDB" id="10407176at2759"/>
<evidence type="ECO:0000313" key="2">
    <source>
        <dbReference type="Proteomes" id="UP000596742"/>
    </source>
</evidence>
<gene>
    <name evidence="1" type="ORF">MGAL_10B081764</name>
</gene>
<comment type="caution">
    <text evidence="1">The sequence shown here is derived from an EMBL/GenBank/DDBJ whole genome shotgun (WGS) entry which is preliminary data.</text>
</comment>
<evidence type="ECO:0000313" key="1">
    <source>
        <dbReference type="EMBL" id="VDI27465.1"/>
    </source>
</evidence>